<dbReference type="InterPro" id="IPR053175">
    <property type="entry name" value="DHMBA_Reg_Transcription_Factor"/>
</dbReference>
<dbReference type="Gene3D" id="4.10.240.10">
    <property type="entry name" value="Zn(2)-C6 fungal-type DNA-binding domain"/>
    <property type="match status" value="1"/>
</dbReference>
<dbReference type="Pfam" id="PF00172">
    <property type="entry name" value="Zn_clus"/>
    <property type="match status" value="1"/>
</dbReference>
<dbReference type="Proteomes" id="UP000027730">
    <property type="component" value="Unassembled WGS sequence"/>
</dbReference>
<protein>
    <recommendedName>
        <fullName evidence="3">Zn(2)-C6 fungal-type domain-containing protein</fullName>
    </recommendedName>
</protein>
<evidence type="ECO:0000256" key="2">
    <source>
        <dbReference type="SAM" id="MobiDB-lite"/>
    </source>
</evidence>
<dbReference type="OrthoDB" id="2991872at2759"/>
<keyword evidence="5" id="KW-1185">Reference proteome</keyword>
<dbReference type="EMBL" id="KL584702">
    <property type="protein sequence ID" value="KEQ77755.1"/>
    <property type="molecule type" value="Genomic_DNA"/>
</dbReference>
<dbReference type="STRING" id="1043004.A0A074WX03"/>
<dbReference type="PANTHER" id="PTHR38791">
    <property type="entry name" value="ZN(II)2CYS6 TRANSCRIPTION FACTOR (EUROFUNG)-RELATED-RELATED"/>
    <property type="match status" value="1"/>
</dbReference>
<accession>A0A074WX03</accession>
<evidence type="ECO:0000256" key="1">
    <source>
        <dbReference type="ARBA" id="ARBA00023242"/>
    </source>
</evidence>
<feature type="compositionally biased region" description="Low complexity" evidence="2">
    <location>
        <begin position="513"/>
        <end position="526"/>
    </location>
</feature>
<dbReference type="GO" id="GO:0008270">
    <property type="term" value="F:zinc ion binding"/>
    <property type="evidence" value="ECO:0007669"/>
    <property type="project" value="InterPro"/>
</dbReference>
<keyword evidence="1" id="KW-0539">Nucleus</keyword>
<dbReference type="SMART" id="SM00066">
    <property type="entry name" value="GAL4"/>
    <property type="match status" value="1"/>
</dbReference>
<feature type="region of interest" description="Disordered" evidence="2">
    <location>
        <begin position="513"/>
        <end position="536"/>
    </location>
</feature>
<dbReference type="SUPFAM" id="SSF57701">
    <property type="entry name" value="Zn2/Cys6 DNA-binding domain"/>
    <property type="match status" value="1"/>
</dbReference>
<dbReference type="AlphaFoldDB" id="A0A074WX03"/>
<dbReference type="GeneID" id="25412862"/>
<evidence type="ECO:0000313" key="5">
    <source>
        <dbReference type="Proteomes" id="UP000027730"/>
    </source>
</evidence>
<evidence type="ECO:0000313" key="4">
    <source>
        <dbReference type="EMBL" id="KEQ77755.1"/>
    </source>
</evidence>
<dbReference type="HOGENOM" id="CLU_013866_5_1_1"/>
<dbReference type="PROSITE" id="PS00463">
    <property type="entry name" value="ZN2_CY6_FUNGAL_1"/>
    <property type="match status" value="1"/>
</dbReference>
<dbReference type="Pfam" id="PF11951">
    <property type="entry name" value="Fungal_trans_2"/>
    <property type="match status" value="1"/>
</dbReference>
<dbReference type="GO" id="GO:0000981">
    <property type="term" value="F:DNA-binding transcription factor activity, RNA polymerase II-specific"/>
    <property type="evidence" value="ECO:0007669"/>
    <property type="project" value="InterPro"/>
</dbReference>
<feature type="domain" description="Zn(2)-C6 fungal-type" evidence="3">
    <location>
        <begin position="10"/>
        <end position="38"/>
    </location>
</feature>
<gene>
    <name evidence="4" type="ORF">M436DRAFT_59714</name>
</gene>
<organism evidence="4 5">
    <name type="scientific">Aureobasidium namibiae CBS 147.97</name>
    <dbReference type="NCBI Taxonomy" id="1043004"/>
    <lineage>
        <taxon>Eukaryota</taxon>
        <taxon>Fungi</taxon>
        <taxon>Dikarya</taxon>
        <taxon>Ascomycota</taxon>
        <taxon>Pezizomycotina</taxon>
        <taxon>Dothideomycetes</taxon>
        <taxon>Dothideomycetidae</taxon>
        <taxon>Dothideales</taxon>
        <taxon>Saccotheciaceae</taxon>
        <taxon>Aureobasidium</taxon>
    </lineage>
</organism>
<dbReference type="RefSeq" id="XP_013432085.1">
    <property type="nucleotide sequence ID" value="XM_013576631.1"/>
</dbReference>
<reference evidence="4 5" key="1">
    <citation type="journal article" date="2014" name="BMC Genomics">
        <title>Genome sequencing of four Aureobasidium pullulans varieties: biotechnological potential, stress tolerance, and description of new species.</title>
        <authorList>
            <person name="Gostin Ar C."/>
            <person name="Ohm R.A."/>
            <person name="Kogej T."/>
            <person name="Sonjak S."/>
            <person name="Turk M."/>
            <person name="Zajc J."/>
            <person name="Zalar P."/>
            <person name="Grube M."/>
            <person name="Sun H."/>
            <person name="Han J."/>
            <person name="Sharma A."/>
            <person name="Chiniquy J."/>
            <person name="Ngan C.Y."/>
            <person name="Lipzen A."/>
            <person name="Barry K."/>
            <person name="Grigoriev I.V."/>
            <person name="Gunde-Cimerman N."/>
        </authorList>
    </citation>
    <scope>NUCLEOTIDE SEQUENCE [LARGE SCALE GENOMIC DNA]</scope>
    <source>
        <strain evidence="4 5">CBS 147.97</strain>
    </source>
</reference>
<dbReference type="InterPro" id="IPR001138">
    <property type="entry name" value="Zn2Cys6_DnaBD"/>
</dbReference>
<evidence type="ECO:0000259" key="3">
    <source>
        <dbReference type="PROSITE" id="PS50048"/>
    </source>
</evidence>
<proteinExistence type="predicted"/>
<dbReference type="CDD" id="cd00067">
    <property type="entry name" value="GAL4"/>
    <property type="match status" value="1"/>
</dbReference>
<dbReference type="InterPro" id="IPR021858">
    <property type="entry name" value="Fun_TF"/>
</dbReference>
<name>A0A074WX03_9PEZI</name>
<dbReference type="PROSITE" id="PS50048">
    <property type="entry name" value="ZN2_CY6_FUNGAL_2"/>
    <property type="match status" value="1"/>
</dbReference>
<dbReference type="InterPro" id="IPR036864">
    <property type="entry name" value="Zn2-C6_fun-type_DNA-bd_sf"/>
</dbReference>
<sequence length="536" mass="59928">MPFRGRPSNGCDECRKRRKKCDLRPGGCGRCTNAHRQCPGYPQQDGLRICDQSAEVISKARGLHPKTQSPQTVDAIESSLHPESVNPSEWEETSPAARPSLAISGPVSPLPMDSDDVSFAFFFRHCVMNDNYYACIYEPKNTHLIASIKAFGIANLSKHHSDKRLLMASQRQYATALNLTNLALRDPLQVKRDETLLAISILTNYETLTGGVTRTLDAWEQHVNGSTALLSLRGLDGVQRTSGRVLTLHVITTINVICLLRNLATPPFIYDLQAKVFEYLYEPENPAVRYQRINLQCADFRHAVTTCLIVSSEEIISRAAELDTKLIEAFSNLPPNWQPEIVTHFVPQHSADSGLPGFELRYTDQATNYIWTSYRSSRVMLNEVVLQSIGDDTDAHRSVRARAETIMRQCQTEILAAMSQYISKKDVNLPWVGFKRPDRYFVPEAASSDLPIMRALSGYGVLWPLFVAGTSSTSTPEIKNYVAEVFTYFGKQLKIEQALVLRKMIWGLSRVVPSPSSVPGSGSVLGTHRVEEEPNR</sequence>